<dbReference type="PANTHER" id="PTHR43377">
    <property type="entry name" value="BILIVERDIN REDUCTASE A"/>
    <property type="match status" value="1"/>
</dbReference>
<dbReference type="InterPro" id="IPR036291">
    <property type="entry name" value="NAD(P)-bd_dom_sf"/>
</dbReference>
<dbReference type="Gene3D" id="3.30.360.10">
    <property type="entry name" value="Dihydrodipicolinate Reductase, domain 2"/>
    <property type="match status" value="1"/>
</dbReference>
<evidence type="ECO:0000313" key="4">
    <source>
        <dbReference type="Proteomes" id="UP001300261"/>
    </source>
</evidence>
<evidence type="ECO:0000259" key="1">
    <source>
        <dbReference type="Pfam" id="PF01408"/>
    </source>
</evidence>
<dbReference type="RefSeq" id="WP_265964760.1">
    <property type="nucleotide sequence ID" value="NZ_JAPEVI010000003.1"/>
</dbReference>
<dbReference type="InterPro" id="IPR000683">
    <property type="entry name" value="Gfo/Idh/MocA-like_OxRdtase_N"/>
</dbReference>
<gene>
    <name evidence="3" type="ORF">ON753_19930</name>
</gene>
<comment type="caution">
    <text evidence="3">The sequence shown here is derived from an EMBL/GenBank/DDBJ whole genome shotgun (WGS) entry which is preliminary data.</text>
</comment>
<evidence type="ECO:0000313" key="3">
    <source>
        <dbReference type="EMBL" id="MCX2724613.1"/>
    </source>
</evidence>
<dbReference type="InterPro" id="IPR004104">
    <property type="entry name" value="Gfo/Idh/MocA-like_OxRdtase_C"/>
</dbReference>
<dbReference type="Gene3D" id="3.40.50.720">
    <property type="entry name" value="NAD(P)-binding Rossmann-like Domain"/>
    <property type="match status" value="1"/>
</dbReference>
<dbReference type="InterPro" id="IPR051450">
    <property type="entry name" value="Gfo/Idh/MocA_Oxidoreductases"/>
</dbReference>
<reference evidence="3 4" key="1">
    <citation type="journal article" date="2016" name="Int. J. Syst. Evol. Microbiol.">
        <title>Labrenzia salina sp. nov., isolated from the rhizosphere of the halophyte Arthrocnemum macrostachyum.</title>
        <authorList>
            <person name="Camacho M."/>
            <person name="Redondo-Gomez S."/>
            <person name="Rodriguez-Llorente I."/>
            <person name="Rohde M."/>
            <person name="Sproer C."/>
            <person name="Schumann P."/>
            <person name="Klenk H.P."/>
            <person name="Montero-Calasanz M.D.C."/>
        </authorList>
    </citation>
    <scope>NUCLEOTIDE SEQUENCE [LARGE SCALE GENOMIC DNA]</scope>
    <source>
        <strain evidence="3 4">DSM 29163</strain>
    </source>
</reference>
<keyword evidence="4" id="KW-1185">Reference proteome</keyword>
<dbReference type="SUPFAM" id="SSF55347">
    <property type="entry name" value="Glyceraldehyde-3-phosphate dehydrogenase-like, C-terminal domain"/>
    <property type="match status" value="1"/>
</dbReference>
<feature type="domain" description="Gfo/Idh/MocA-like oxidoreductase N-terminal" evidence="1">
    <location>
        <begin position="1"/>
        <end position="126"/>
    </location>
</feature>
<dbReference type="Proteomes" id="UP001300261">
    <property type="component" value="Unassembled WGS sequence"/>
</dbReference>
<feature type="domain" description="Gfo/Idh/MocA-like oxidoreductase C-terminal" evidence="2">
    <location>
        <begin position="138"/>
        <end position="411"/>
    </location>
</feature>
<dbReference type="Pfam" id="PF02894">
    <property type="entry name" value="GFO_IDH_MocA_C"/>
    <property type="match status" value="1"/>
</dbReference>
<evidence type="ECO:0000259" key="2">
    <source>
        <dbReference type="Pfam" id="PF02894"/>
    </source>
</evidence>
<dbReference type="SUPFAM" id="SSF51735">
    <property type="entry name" value="NAD(P)-binding Rossmann-fold domains"/>
    <property type="match status" value="1"/>
</dbReference>
<dbReference type="EMBL" id="JAPEVI010000003">
    <property type="protein sequence ID" value="MCX2724613.1"/>
    <property type="molecule type" value="Genomic_DNA"/>
</dbReference>
<organism evidence="3 4">
    <name type="scientific">Roseibium salinum</name>
    <dbReference type="NCBI Taxonomy" id="1604349"/>
    <lineage>
        <taxon>Bacteria</taxon>
        <taxon>Pseudomonadati</taxon>
        <taxon>Pseudomonadota</taxon>
        <taxon>Alphaproteobacteria</taxon>
        <taxon>Hyphomicrobiales</taxon>
        <taxon>Stappiaceae</taxon>
        <taxon>Roseibium</taxon>
    </lineage>
</organism>
<sequence length="421" mass="46409">MRVAIVGCGSRHQMYRNALTGPYAHLHDLVALCDTNAVRLALSLEAAGGKGVRGYDAAEYGRMLAEREPDTVIVCTPDFTHADYIVTALEAGCNVICEKPLATTAAQLQRILEAQVRTQKKVTVTFNYRYTPARTQIKEMLSLGAIGEVTAVMFRWSLDRVHGGDYFRRWHRQKDNSGGLLVHKSSHHFDLLNWWLDSHAVDVTATTRRVFYTPEAARSLGLEGHGDRCAACPVIDRCDFALRLDEDENLRRLYKDAEDADGYFRDRCVFDPEIGIEDTYLAHIRYASGAVCNYSLVAYAPWEGFEVTFVGTEGELTHRHVEVHGIFGGTRPAGERESMTTTLHRAGYPAEVVEVASGDGDHGGGDPLILADLFAREKAPDPLGRSADHRAGMFSILTGLAAERSAASGKTTRVTFDGLSE</sequence>
<dbReference type="PANTHER" id="PTHR43377:SF2">
    <property type="entry name" value="BINDING ROSSMANN FOLD OXIDOREDUCTASE, PUTATIVE (AFU_ORTHOLOGUE AFUA_4G00560)-RELATED"/>
    <property type="match status" value="1"/>
</dbReference>
<accession>A0ABT3R6E7</accession>
<dbReference type="Pfam" id="PF01408">
    <property type="entry name" value="GFO_IDH_MocA"/>
    <property type="match status" value="1"/>
</dbReference>
<proteinExistence type="predicted"/>
<name>A0ABT3R6E7_9HYPH</name>
<protein>
    <submittedName>
        <fullName evidence="3">Gfo/Idh/MocA family oxidoreductase</fullName>
    </submittedName>
</protein>